<feature type="compositionally biased region" description="Basic and acidic residues" evidence="1">
    <location>
        <begin position="552"/>
        <end position="652"/>
    </location>
</feature>
<dbReference type="InterPro" id="IPR052225">
    <property type="entry name" value="Ser/Arg_repetitive_matrix"/>
</dbReference>
<reference evidence="2 3" key="1">
    <citation type="submission" date="2019-07" db="EMBL/GenBank/DDBJ databases">
        <title>Genomes of Cafeteria roenbergensis.</title>
        <authorList>
            <person name="Fischer M.G."/>
            <person name="Hackl T."/>
            <person name="Roman M."/>
        </authorList>
    </citation>
    <scope>NUCLEOTIDE SEQUENCE [LARGE SCALE GENOMIC DNA]</scope>
    <source>
        <strain evidence="2 3">Cflag</strain>
    </source>
</reference>
<feature type="region of interest" description="Disordered" evidence="1">
    <location>
        <begin position="748"/>
        <end position="770"/>
    </location>
</feature>
<dbReference type="GO" id="GO:0005681">
    <property type="term" value="C:spliceosomal complex"/>
    <property type="evidence" value="ECO:0007669"/>
    <property type="project" value="TreeGrafter"/>
</dbReference>
<feature type="compositionally biased region" description="Low complexity" evidence="1">
    <location>
        <begin position="656"/>
        <end position="697"/>
    </location>
</feature>
<sequence>MMQGLPDPEAEYSTFSGPASTGTGTPKPTMLAPYDIGQPASLEWQGPKMWLLIKEGIHIILDRILLKDPSHLSSKCPLYSRLSRVEKRALVLRYATALVLRTPLRRDVLVDTVSMCVFEACEQEAVLEAPADGKRKPRQPFMQKVMGEALQELLGDDADSEDEDVMSALLQHKATDVVINDAVDRMRDVWMSASVAMFFDRLADGDKPPPVIHCPEVQRHLGIDYFLPPPPELASADERSLSEAIRADEEDAGKETVFAANLKKALRLARQQRSKSRRHQEQHRAYLEASGPVAAAAAAAAAEAAGLSPSAAAAAAAAAGPTGEAASAAAALTSPGGLAATAPAVPSREELLTGSVGAALRSLRVSSAGTAAAASIGEAALTRAAAASVAAVTAAAEASSDEDDDGTASTVSSPLWLSLRGMVGCNLWRDGVWPIISNDGHLTWVRFAKSDAERFWFLDGSDAIALVPMFLAWTHTVVVSARHELHAIGDALADHRQEDVSRGVQTHLENAVAAALLLKIADYALEMSEAAKASTLSRRILQEWDEEEAAERERLRQREEKEHTRRLKAEETRRKEEAARRAKQEAERRKAEAAAARREQDRKRKEEETRREEERRRRMEEAEAEERLRMLAAQEREEAAARAAKTKAENSRAKKAAAQAERAAAAAAAASAQAPHPGPAYANGSSARGSNAAHRGATQASLDAPARLSPGASPSPASHAGGVSSGLSLPRSEGISLSMGVSLVDTGVTDAHAPPAPADRHLAPATSIGASIGGDRGAGVMGLGGGSSAVPGHDDSSGLGSGILSGSSVASMGLGPLAGLGNDDVGSLMGGIGIGIGGGFTLSDEGHAAGGGHDPHSSDVGGDGSGTSLNVSLSFLDS</sequence>
<dbReference type="GO" id="GO:0003723">
    <property type="term" value="F:RNA binding"/>
    <property type="evidence" value="ECO:0007669"/>
    <property type="project" value="TreeGrafter"/>
</dbReference>
<feature type="region of interest" description="Disordered" evidence="1">
    <location>
        <begin position="552"/>
        <end position="728"/>
    </location>
</feature>
<evidence type="ECO:0000313" key="2">
    <source>
        <dbReference type="EMBL" id="KAA0152286.1"/>
    </source>
</evidence>
<dbReference type="Proteomes" id="UP000325113">
    <property type="component" value="Unassembled WGS sequence"/>
</dbReference>
<feature type="region of interest" description="Disordered" evidence="1">
    <location>
        <begin position="1"/>
        <end position="32"/>
    </location>
</feature>
<name>A0A5A8CH19_CAFRO</name>
<comment type="caution">
    <text evidence="2">The sequence shown here is derived from an EMBL/GenBank/DDBJ whole genome shotgun (WGS) entry which is preliminary data.</text>
</comment>
<feature type="region of interest" description="Disordered" evidence="1">
    <location>
        <begin position="846"/>
        <end position="865"/>
    </location>
</feature>
<organism evidence="2 3">
    <name type="scientific">Cafeteria roenbergensis</name>
    <name type="common">Marine flagellate</name>
    <dbReference type="NCBI Taxonomy" id="33653"/>
    <lineage>
        <taxon>Eukaryota</taxon>
        <taxon>Sar</taxon>
        <taxon>Stramenopiles</taxon>
        <taxon>Bigyra</taxon>
        <taxon>Opalozoa</taxon>
        <taxon>Bicosoecida</taxon>
        <taxon>Cafeteriaceae</taxon>
        <taxon>Cafeteria</taxon>
    </lineage>
</organism>
<proteinExistence type="predicted"/>
<accession>A0A5A8CH19</accession>
<feature type="compositionally biased region" description="Polar residues" evidence="1">
    <location>
        <begin position="13"/>
        <end position="26"/>
    </location>
</feature>
<evidence type="ECO:0000256" key="1">
    <source>
        <dbReference type="SAM" id="MobiDB-lite"/>
    </source>
</evidence>
<feature type="compositionally biased region" description="Low complexity" evidence="1">
    <location>
        <begin position="704"/>
        <end position="726"/>
    </location>
</feature>
<dbReference type="PANTHER" id="PTHR23148:SF0">
    <property type="entry name" value="SERINE_ARGININE REPETITIVE MATRIX PROTEIN 1"/>
    <property type="match status" value="1"/>
</dbReference>
<evidence type="ECO:0000313" key="3">
    <source>
        <dbReference type="Proteomes" id="UP000325113"/>
    </source>
</evidence>
<gene>
    <name evidence="2" type="ORF">FNF31_06661</name>
</gene>
<dbReference type="GO" id="GO:0048024">
    <property type="term" value="P:regulation of mRNA splicing, via spliceosome"/>
    <property type="evidence" value="ECO:0007669"/>
    <property type="project" value="TreeGrafter"/>
</dbReference>
<dbReference type="AlphaFoldDB" id="A0A5A8CH19"/>
<dbReference type="PANTHER" id="PTHR23148">
    <property type="entry name" value="SERINE/ARGININE REGULATED NUCLEAR MATRIX PROTEIN"/>
    <property type="match status" value="1"/>
</dbReference>
<protein>
    <submittedName>
        <fullName evidence="2">Uncharacterized protein</fullName>
    </submittedName>
</protein>
<dbReference type="EMBL" id="VLTM01000107">
    <property type="protein sequence ID" value="KAA0152286.1"/>
    <property type="molecule type" value="Genomic_DNA"/>
</dbReference>